<dbReference type="EMBL" id="CADEAL010000269">
    <property type="protein sequence ID" value="CAB1417561.1"/>
    <property type="molecule type" value="Genomic_DNA"/>
</dbReference>
<protein>
    <submittedName>
        <fullName evidence="2">Uncharacterized protein</fullName>
    </submittedName>
</protein>
<dbReference type="AlphaFoldDB" id="A0A9N7TR09"/>
<accession>A0A9N7TR09</accession>
<reference evidence="2" key="1">
    <citation type="submission" date="2020-03" db="EMBL/GenBank/DDBJ databases">
        <authorList>
            <person name="Weist P."/>
        </authorList>
    </citation>
    <scope>NUCLEOTIDE SEQUENCE</scope>
</reference>
<feature type="region of interest" description="Disordered" evidence="1">
    <location>
        <begin position="32"/>
        <end position="85"/>
    </location>
</feature>
<organism evidence="2 3">
    <name type="scientific">Pleuronectes platessa</name>
    <name type="common">European plaice</name>
    <dbReference type="NCBI Taxonomy" id="8262"/>
    <lineage>
        <taxon>Eukaryota</taxon>
        <taxon>Metazoa</taxon>
        <taxon>Chordata</taxon>
        <taxon>Craniata</taxon>
        <taxon>Vertebrata</taxon>
        <taxon>Euteleostomi</taxon>
        <taxon>Actinopterygii</taxon>
        <taxon>Neopterygii</taxon>
        <taxon>Teleostei</taxon>
        <taxon>Neoteleostei</taxon>
        <taxon>Acanthomorphata</taxon>
        <taxon>Carangaria</taxon>
        <taxon>Pleuronectiformes</taxon>
        <taxon>Pleuronectoidei</taxon>
        <taxon>Pleuronectidae</taxon>
        <taxon>Pleuronectes</taxon>
    </lineage>
</organism>
<comment type="caution">
    <text evidence="2">The sequence shown here is derived from an EMBL/GenBank/DDBJ whole genome shotgun (WGS) entry which is preliminary data.</text>
</comment>
<evidence type="ECO:0000313" key="3">
    <source>
        <dbReference type="Proteomes" id="UP001153269"/>
    </source>
</evidence>
<dbReference type="Proteomes" id="UP001153269">
    <property type="component" value="Unassembled WGS sequence"/>
</dbReference>
<sequence length="157" mass="17112">MGLVRLHPPADKSQARAELPFSVRLSQTPQSSVILPPCSSTARTKGTAGSQPTPGRNPVHGHRPTYAADKTQRSDVKLGGTRGGETTFTFERRRTLKKKWCPQPSTSSLYLSQCSSCVCYARPTGRCITDTTSHLTNLCRSTTTGTLSNSFWGTRCH</sequence>
<gene>
    <name evidence="2" type="ORF">PLEPLA_LOCUS5366</name>
</gene>
<evidence type="ECO:0000256" key="1">
    <source>
        <dbReference type="SAM" id="MobiDB-lite"/>
    </source>
</evidence>
<keyword evidence="3" id="KW-1185">Reference proteome</keyword>
<feature type="compositionally biased region" description="Polar residues" evidence="1">
    <location>
        <begin position="32"/>
        <end position="54"/>
    </location>
</feature>
<proteinExistence type="predicted"/>
<evidence type="ECO:0000313" key="2">
    <source>
        <dbReference type="EMBL" id="CAB1417561.1"/>
    </source>
</evidence>
<name>A0A9N7TR09_PLEPL</name>